<dbReference type="GO" id="GO:0043682">
    <property type="term" value="F:P-type divalent copper transporter activity"/>
    <property type="evidence" value="ECO:0007669"/>
    <property type="project" value="TreeGrafter"/>
</dbReference>
<feature type="transmembrane region" description="Helical" evidence="12">
    <location>
        <begin position="471"/>
        <end position="496"/>
    </location>
</feature>
<dbReference type="InterPro" id="IPR036412">
    <property type="entry name" value="HAD-like_sf"/>
</dbReference>
<proteinExistence type="predicted"/>
<evidence type="ECO:0000256" key="12">
    <source>
        <dbReference type="SAM" id="Phobius"/>
    </source>
</evidence>
<accession>I4AHT5</accession>
<dbReference type="InterPro" id="IPR008250">
    <property type="entry name" value="ATPase_P-typ_transduc_dom_A_sf"/>
</dbReference>
<dbReference type="PANTHER" id="PTHR43520:SF5">
    <property type="entry name" value="CATION-TRANSPORTING P-TYPE ATPASE-RELATED"/>
    <property type="match status" value="1"/>
</dbReference>
<feature type="transmembrane region" description="Helical" evidence="12">
    <location>
        <begin position="795"/>
        <end position="817"/>
    </location>
</feature>
<evidence type="ECO:0000256" key="3">
    <source>
        <dbReference type="ARBA" id="ARBA00022475"/>
    </source>
</evidence>
<dbReference type="SUPFAM" id="SSF56784">
    <property type="entry name" value="HAD-like"/>
    <property type="match status" value="1"/>
</dbReference>
<dbReference type="NCBIfam" id="TIGR01494">
    <property type="entry name" value="ATPase_P-type"/>
    <property type="match status" value="2"/>
</dbReference>
<evidence type="ECO:0000256" key="1">
    <source>
        <dbReference type="ARBA" id="ARBA00004651"/>
    </source>
</evidence>
<dbReference type="PANTHER" id="PTHR43520">
    <property type="entry name" value="ATP7, ISOFORM B"/>
    <property type="match status" value="1"/>
</dbReference>
<dbReference type="GO" id="GO:0055070">
    <property type="term" value="P:copper ion homeostasis"/>
    <property type="evidence" value="ECO:0007669"/>
    <property type="project" value="TreeGrafter"/>
</dbReference>
<evidence type="ECO:0000256" key="4">
    <source>
        <dbReference type="ARBA" id="ARBA00022553"/>
    </source>
</evidence>
<feature type="transmembrane region" description="Helical" evidence="12">
    <location>
        <begin position="219"/>
        <end position="240"/>
    </location>
</feature>
<keyword evidence="7" id="KW-0460">Magnesium</keyword>
<name>I4AHT5_BERLS</name>
<sequence length="851" mass="95726">MDTLVKENKSKTINKKAQKVACYHCGDDCPSNPIEFDDHDFCCTGCQTVYDILTKNGLDNYYNLEKAGISPILENPEQFAYLDNEELMRQLVDFTDGNFTRITFKLPQIHCASCVWLLEKLPHLFEGVQGSKVNYLRREANVSFYSGKISLRTLVENLTKLGYSPDLKLESKNKKKTDNLPPNFLLRLGVAGFCFGNLMLLSFPEYLGLPIAEDDFPRFFGYLNILLSLPVLLFSGANYFKDAFYAIKHKTLNFDIPIALGILALFSRSIFEIISQTGAGYLDSLAALIFLLLVGQWFQRRTFDSISFERDYQSYFPLAALLEINEANNLEDSNITTKKSTKSISLSDLQINDIVIVKNGQLIPADGELLEGKAQVDYSFVSGESEPVACKVGERLYAGGRQWGEPLRIKLLKTVSQSYLMQLWNSDTFDKDNSKLLKNLTQCWGRNFTVFVLLVAFGSASYWLYFEGWQVAVNVFTSVLIVACPCALALNAPFAFGNARQILAKHLFFLKNTDSIEMLASEKAHLIFDKTGTLTTSTPSAIWKTINEENDSKNNDLDSNLTIEDKQALAALSSYSLHPISKAIYAAVSEFGESIIYDFDEKIGAGTKAKIQNSKNEIGYDVWKIGNSNFITKNNLTFKNLELDKNNEKSLVFVSKNDELKGYFELSNPLRKNTLNLLEKFKKENFELSLLSGDTEREKMRFMDIFGEKNIHFNQKPIDKLEFLKNLKANKTEENQSIFMIGDGLNDAGALKQSDFGIAISENQEEFSPACDAILRAEALPKLDKFMRYARQTIWVVRFGLLISLCYNLVGLSFAVSGTLSPIVAAILMPLSSITVVGMGVFLTWVLGRNL</sequence>
<evidence type="ECO:0000256" key="2">
    <source>
        <dbReference type="ARBA" id="ARBA00022448"/>
    </source>
</evidence>
<evidence type="ECO:0000256" key="6">
    <source>
        <dbReference type="ARBA" id="ARBA00022723"/>
    </source>
</evidence>
<dbReference type="HOGENOM" id="CLU_001771_0_3_10"/>
<dbReference type="Gene3D" id="3.30.70.100">
    <property type="match status" value="1"/>
</dbReference>
<dbReference type="EMBL" id="CP003345">
    <property type="protein sequence ID" value="AFM03520.1"/>
    <property type="molecule type" value="Genomic_DNA"/>
</dbReference>
<keyword evidence="15" id="KW-1185">Reference proteome</keyword>
<feature type="transmembrane region" description="Helical" evidence="12">
    <location>
        <begin position="823"/>
        <end position="847"/>
    </location>
</feature>
<keyword evidence="10" id="KW-0406">Ion transport</keyword>
<keyword evidence="3" id="KW-1003">Cell membrane</keyword>
<evidence type="ECO:0000256" key="5">
    <source>
        <dbReference type="ARBA" id="ARBA00022692"/>
    </source>
</evidence>
<dbReference type="Proteomes" id="UP000006054">
    <property type="component" value="Chromosome"/>
</dbReference>
<dbReference type="RefSeq" id="WP_014796978.1">
    <property type="nucleotide sequence ID" value="NC_018018.1"/>
</dbReference>
<dbReference type="SUPFAM" id="SSF55008">
    <property type="entry name" value="HMA, heavy metal-associated domain"/>
    <property type="match status" value="1"/>
</dbReference>
<evidence type="ECO:0000256" key="7">
    <source>
        <dbReference type="ARBA" id="ARBA00022842"/>
    </source>
</evidence>
<dbReference type="Pfam" id="PF00122">
    <property type="entry name" value="E1-E2_ATPase"/>
    <property type="match status" value="1"/>
</dbReference>
<evidence type="ECO:0000313" key="14">
    <source>
        <dbReference type="EMBL" id="AFM03520.1"/>
    </source>
</evidence>
<dbReference type="KEGG" id="fli:Fleli_1082"/>
<keyword evidence="6" id="KW-0479">Metal-binding</keyword>
<dbReference type="InterPro" id="IPR021993">
    <property type="entry name" value="ATPase-cat-bd"/>
</dbReference>
<dbReference type="SUPFAM" id="SSF81653">
    <property type="entry name" value="Calcium ATPase, transduction domain A"/>
    <property type="match status" value="1"/>
</dbReference>
<dbReference type="PATRIC" id="fig|880071.3.peg.1054"/>
<feature type="transmembrane region" description="Helical" evidence="12">
    <location>
        <begin position="184"/>
        <end position="207"/>
    </location>
</feature>
<dbReference type="InterPro" id="IPR023299">
    <property type="entry name" value="ATPase_P-typ_cyto_dom_N"/>
</dbReference>
<dbReference type="Gene3D" id="2.70.150.10">
    <property type="entry name" value="Calcium-transporting ATPase, cytoplasmic transduction domain A"/>
    <property type="match status" value="1"/>
</dbReference>
<dbReference type="eggNOG" id="COG2608">
    <property type="taxonomic scope" value="Bacteria"/>
</dbReference>
<evidence type="ECO:0000256" key="10">
    <source>
        <dbReference type="ARBA" id="ARBA00023065"/>
    </source>
</evidence>
<dbReference type="Gene3D" id="3.40.50.1000">
    <property type="entry name" value="HAD superfamily/HAD-like"/>
    <property type="match status" value="1"/>
</dbReference>
<dbReference type="InterPro" id="IPR023214">
    <property type="entry name" value="HAD_sf"/>
</dbReference>
<dbReference type="GO" id="GO:0005886">
    <property type="term" value="C:plasma membrane"/>
    <property type="evidence" value="ECO:0007669"/>
    <property type="project" value="UniProtKB-SubCell"/>
</dbReference>
<dbReference type="PRINTS" id="PR00119">
    <property type="entry name" value="CATATPASE"/>
</dbReference>
<keyword evidence="2" id="KW-0813">Transport</keyword>
<dbReference type="Gene3D" id="3.40.1110.10">
    <property type="entry name" value="Calcium-transporting ATPase, cytoplasmic domain N"/>
    <property type="match status" value="1"/>
</dbReference>
<keyword evidence="8" id="KW-1278">Translocase</keyword>
<feature type="domain" description="HMA" evidence="13">
    <location>
        <begin position="100"/>
        <end position="166"/>
    </location>
</feature>
<comment type="subcellular location">
    <subcellularLocation>
        <location evidence="1">Cell membrane</location>
        <topology evidence="1">Multi-pass membrane protein</topology>
    </subcellularLocation>
</comment>
<evidence type="ECO:0000313" key="15">
    <source>
        <dbReference type="Proteomes" id="UP000006054"/>
    </source>
</evidence>
<dbReference type="GO" id="GO:0005524">
    <property type="term" value="F:ATP binding"/>
    <property type="evidence" value="ECO:0007669"/>
    <property type="project" value="InterPro"/>
</dbReference>
<dbReference type="InterPro" id="IPR059000">
    <property type="entry name" value="ATPase_P-type_domA"/>
</dbReference>
<protein>
    <submittedName>
        <fullName evidence="14">P-type ATPase, translocating</fullName>
    </submittedName>
</protein>
<evidence type="ECO:0000256" key="11">
    <source>
        <dbReference type="ARBA" id="ARBA00023136"/>
    </source>
</evidence>
<dbReference type="PROSITE" id="PS50846">
    <property type="entry name" value="HMA_2"/>
    <property type="match status" value="1"/>
</dbReference>
<feature type="transmembrane region" description="Helical" evidence="12">
    <location>
        <begin position="252"/>
        <end position="274"/>
    </location>
</feature>
<dbReference type="InterPro" id="IPR036163">
    <property type="entry name" value="HMA_dom_sf"/>
</dbReference>
<dbReference type="eggNOG" id="COG2217">
    <property type="taxonomic scope" value="Bacteria"/>
</dbReference>
<dbReference type="InterPro" id="IPR001757">
    <property type="entry name" value="P_typ_ATPase"/>
</dbReference>
<evidence type="ECO:0000256" key="8">
    <source>
        <dbReference type="ARBA" id="ARBA00022967"/>
    </source>
</evidence>
<dbReference type="Pfam" id="PF12156">
    <property type="entry name" value="ATPase-cat_bd"/>
    <property type="match status" value="1"/>
</dbReference>
<gene>
    <name evidence="14" type="ordered locus">Fleli_1082</name>
</gene>
<reference evidence="15" key="1">
    <citation type="submission" date="2012-06" db="EMBL/GenBank/DDBJ databases">
        <title>The complete genome of Flexibacter litoralis DSM 6794.</title>
        <authorList>
            <person name="Lucas S."/>
            <person name="Copeland A."/>
            <person name="Lapidus A."/>
            <person name="Glavina del Rio T."/>
            <person name="Dalin E."/>
            <person name="Tice H."/>
            <person name="Bruce D."/>
            <person name="Goodwin L."/>
            <person name="Pitluck S."/>
            <person name="Peters L."/>
            <person name="Ovchinnikova G."/>
            <person name="Lu M."/>
            <person name="Kyrpides N."/>
            <person name="Mavromatis K."/>
            <person name="Ivanova N."/>
            <person name="Brettin T."/>
            <person name="Detter J.C."/>
            <person name="Han C."/>
            <person name="Larimer F."/>
            <person name="Land M."/>
            <person name="Hauser L."/>
            <person name="Markowitz V."/>
            <person name="Cheng J.-F."/>
            <person name="Hugenholtz P."/>
            <person name="Woyke T."/>
            <person name="Wu D."/>
            <person name="Spring S."/>
            <person name="Lang E."/>
            <person name="Kopitz M."/>
            <person name="Brambilla E."/>
            <person name="Klenk H.-P."/>
            <person name="Eisen J.A."/>
        </authorList>
    </citation>
    <scope>NUCLEOTIDE SEQUENCE [LARGE SCALE GENOMIC DNA]</scope>
    <source>
        <strain evidence="15">ATCC 23117 / DSM 6794 / NBRC 15988 / NCIMB 1366 / Sio-4</strain>
    </source>
</reference>
<dbReference type="Pfam" id="PF00702">
    <property type="entry name" value="Hydrolase"/>
    <property type="match status" value="1"/>
</dbReference>
<dbReference type="GO" id="GO:0016887">
    <property type="term" value="F:ATP hydrolysis activity"/>
    <property type="evidence" value="ECO:0007669"/>
    <property type="project" value="InterPro"/>
</dbReference>
<dbReference type="Pfam" id="PF00403">
    <property type="entry name" value="HMA"/>
    <property type="match status" value="1"/>
</dbReference>
<keyword evidence="11 12" id="KW-0472">Membrane</keyword>
<keyword evidence="5 12" id="KW-0812">Transmembrane</keyword>
<keyword evidence="9 12" id="KW-1133">Transmembrane helix</keyword>
<keyword evidence="4" id="KW-0597">Phosphoprotein</keyword>
<dbReference type="STRING" id="880071.Fleli_1082"/>
<dbReference type="AlphaFoldDB" id="I4AHT5"/>
<dbReference type="CDD" id="cd00371">
    <property type="entry name" value="HMA"/>
    <property type="match status" value="1"/>
</dbReference>
<evidence type="ECO:0000259" key="13">
    <source>
        <dbReference type="PROSITE" id="PS50846"/>
    </source>
</evidence>
<dbReference type="OrthoDB" id="909834at2"/>
<dbReference type="InterPro" id="IPR006121">
    <property type="entry name" value="HMA_dom"/>
</dbReference>
<evidence type="ECO:0000256" key="9">
    <source>
        <dbReference type="ARBA" id="ARBA00022989"/>
    </source>
</evidence>
<feature type="transmembrane region" description="Helical" evidence="12">
    <location>
        <begin position="444"/>
        <end position="465"/>
    </location>
</feature>
<dbReference type="GO" id="GO:0005507">
    <property type="term" value="F:copper ion binding"/>
    <property type="evidence" value="ECO:0007669"/>
    <property type="project" value="TreeGrafter"/>
</dbReference>
<organism evidence="14 15">
    <name type="scientific">Bernardetia litoralis (strain ATCC 23117 / DSM 6794 / NBRC 15988 / NCIMB 1366 / Fx l1 / Sio-4)</name>
    <name type="common">Flexibacter litoralis</name>
    <dbReference type="NCBI Taxonomy" id="880071"/>
    <lineage>
        <taxon>Bacteria</taxon>
        <taxon>Pseudomonadati</taxon>
        <taxon>Bacteroidota</taxon>
        <taxon>Cytophagia</taxon>
        <taxon>Cytophagales</taxon>
        <taxon>Bernardetiaceae</taxon>
        <taxon>Bernardetia</taxon>
    </lineage>
</organism>
<feature type="transmembrane region" description="Helical" evidence="12">
    <location>
        <begin position="280"/>
        <end position="298"/>
    </location>
</feature>